<evidence type="ECO:0000313" key="2">
    <source>
        <dbReference type="EMBL" id="AEG92433.1"/>
    </source>
</evidence>
<keyword evidence="1" id="KW-0732">Signal</keyword>
<dbReference type="RefSeq" id="WP_013900666.1">
    <property type="nucleotide sequence ID" value="NC_015677.1"/>
</dbReference>
<feature type="chain" id="PRO_5003334954" evidence="1">
    <location>
        <begin position="21"/>
        <end position="80"/>
    </location>
</feature>
<accession>F5Y3F9</accession>
<proteinExistence type="predicted"/>
<organism evidence="2 3">
    <name type="scientific">Ramlibacter tataouinensis (strain ATCC BAA-407 / DSM 14655 / LMG 21543 / TTB310)</name>
    <dbReference type="NCBI Taxonomy" id="365046"/>
    <lineage>
        <taxon>Bacteria</taxon>
        <taxon>Pseudomonadati</taxon>
        <taxon>Pseudomonadota</taxon>
        <taxon>Betaproteobacteria</taxon>
        <taxon>Burkholderiales</taxon>
        <taxon>Comamonadaceae</taxon>
        <taxon>Ramlibacter</taxon>
    </lineage>
</organism>
<evidence type="ECO:0000256" key="1">
    <source>
        <dbReference type="SAM" id="SignalP"/>
    </source>
</evidence>
<reference evidence="2 3" key="2">
    <citation type="journal article" date="2011" name="PLoS ONE">
        <title>The Cyst-Dividing Bacterium Ramlibacter tataouinensis TTB310 Genome Reveals a Well-Stocked Toolbox for Adaptation to a Desert Environment.</title>
        <authorList>
            <person name="De Luca G."/>
            <person name="Barakat M."/>
            <person name="Ortet P."/>
            <person name="Fochesato S."/>
            <person name="Jourlin-Castelli C."/>
            <person name="Ansaldi M."/>
            <person name="Py B."/>
            <person name="Fichant G."/>
            <person name="Coutinho P.M."/>
            <person name="Voulhoux R."/>
            <person name="Bastien O."/>
            <person name="Marechal E."/>
            <person name="Henrissat B."/>
            <person name="Quentin Y."/>
            <person name="Noirot P."/>
            <person name="Filloux A."/>
            <person name="Mejean V."/>
            <person name="Dubow M.S."/>
            <person name="Barras F."/>
            <person name="Barbe V."/>
            <person name="Weissenbach J."/>
            <person name="Mihalcescu I."/>
            <person name="Vermeglio A."/>
            <person name="Achouak W."/>
            <person name="Heulin T."/>
        </authorList>
    </citation>
    <scope>NUCLEOTIDE SEQUENCE [LARGE SCALE GENOMIC DNA]</scope>
    <source>
        <strain evidence="3">ATCC BAA-407 / DSM 14655 / LMG 21543 / TTB310</strain>
    </source>
</reference>
<gene>
    <name evidence="2" type="ordered locus">Rta_13460</name>
</gene>
<name>F5Y3F9_RAMTT</name>
<dbReference type="eggNOG" id="ENOG5033G0J">
    <property type="taxonomic scope" value="Bacteria"/>
</dbReference>
<dbReference type="EMBL" id="CP000245">
    <property type="protein sequence ID" value="AEG92433.1"/>
    <property type="molecule type" value="Genomic_DNA"/>
</dbReference>
<feature type="signal peptide" evidence="1">
    <location>
        <begin position="1"/>
        <end position="20"/>
    </location>
</feature>
<dbReference type="PATRIC" id="fig|365046.3.peg.1375"/>
<evidence type="ECO:0000313" key="3">
    <source>
        <dbReference type="Proteomes" id="UP000008385"/>
    </source>
</evidence>
<sequence>MRKLILSLGLTLAAAGAAWAHNCPNEMKAIDARLQTKPALSKDVADKVARLRADGEAHHKAGKHNESMAALGEAKKLLGI</sequence>
<dbReference type="HOGENOM" id="CLU_171663_0_0_4"/>
<reference evidence="3" key="1">
    <citation type="submission" date="2006-01" db="EMBL/GenBank/DDBJ databases">
        <title>Genome of the cyst-dividing bacterium Ramlibacter tataouinensis.</title>
        <authorList>
            <person name="Barakat M."/>
            <person name="Ortet P."/>
            <person name="De Luca G."/>
            <person name="Jourlin-Castelli C."/>
            <person name="Ansaldi M."/>
            <person name="Py B."/>
            <person name="Fichant G."/>
            <person name="Coutinho P."/>
            <person name="Voulhoux R."/>
            <person name="Bastien O."/>
            <person name="Roy S."/>
            <person name="Marechal E."/>
            <person name="Henrissat B."/>
            <person name="Quentin Y."/>
            <person name="Noirot P."/>
            <person name="Filloux A."/>
            <person name="Mejean V."/>
            <person name="DuBow M."/>
            <person name="Barras F."/>
            <person name="Heulin T."/>
        </authorList>
    </citation>
    <scope>NUCLEOTIDE SEQUENCE [LARGE SCALE GENOMIC DNA]</scope>
    <source>
        <strain evidence="3">ATCC BAA-407 / DSM 14655 / LMG 21543 / TTB310</strain>
    </source>
</reference>
<dbReference type="AlphaFoldDB" id="F5Y3F9"/>
<dbReference type="KEGG" id="rta:Rta_13460"/>
<protein>
    <submittedName>
        <fullName evidence="2">Uncharacterized protein</fullName>
    </submittedName>
</protein>
<dbReference type="OrthoDB" id="8480939at2"/>
<keyword evidence="3" id="KW-1185">Reference proteome</keyword>
<dbReference type="Proteomes" id="UP000008385">
    <property type="component" value="Chromosome"/>
</dbReference>